<organism evidence="1 2">
    <name type="scientific">Hymenobacter cavernae</name>
    <dbReference type="NCBI Taxonomy" id="2044852"/>
    <lineage>
        <taxon>Bacteria</taxon>
        <taxon>Pseudomonadati</taxon>
        <taxon>Bacteroidota</taxon>
        <taxon>Cytophagia</taxon>
        <taxon>Cytophagales</taxon>
        <taxon>Hymenobacteraceae</taxon>
        <taxon>Hymenobacter</taxon>
    </lineage>
</organism>
<accession>A0ABQ1UU13</accession>
<dbReference type="RefSeq" id="WP_188816193.1">
    <property type="nucleotide sequence ID" value="NZ_BMHT01000011.1"/>
</dbReference>
<keyword evidence="2" id="KW-1185">Reference proteome</keyword>
<reference evidence="2" key="1">
    <citation type="journal article" date="2019" name="Int. J. Syst. Evol. Microbiol.">
        <title>The Global Catalogue of Microorganisms (GCM) 10K type strain sequencing project: providing services to taxonomists for standard genome sequencing and annotation.</title>
        <authorList>
            <consortium name="The Broad Institute Genomics Platform"/>
            <consortium name="The Broad Institute Genome Sequencing Center for Infectious Disease"/>
            <person name="Wu L."/>
            <person name="Ma J."/>
        </authorList>
    </citation>
    <scope>NUCLEOTIDE SEQUENCE [LARGE SCALE GENOMIC DNA]</scope>
    <source>
        <strain evidence="2">CGMCC 1.15197</strain>
    </source>
</reference>
<dbReference type="EMBL" id="BMHT01000011">
    <property type="protein sequence ID" value="GGF27089.1"/>
    <property type="molecule type" value="Genomic_DNA"/>
</dbReference>
<evidence type="ECO:0000313" key="2">
    <source>
        <dbReference type="Proteomes" id="UP000632273"/>
    </source>
</evidence>
<comment type="caution">
    <text evidence="1">The sequence shown here is derived from an EMBL/GenBank/DDBJ whole genome shotgun (WGS) entry which is preliminary data.</text>
</comment>
<evidence type="ECO:0000313" key="1">
    <source>
        <dbReference type="EMBL" id="GGF27089.1"/>
    </source>
</evidence>
<sequence length="196" mass="22155">MTPKQADRLRRQISAIRRTLAAEKRKFGGYDDSRGLRYLPTRYYVQLADFAGGLTYLRWFWRNFPTDAGFADFLFEATIILCKQGKLLEAARQATATFRADRQLLARFLGAPAPPVEAWENAPLAAEAYARYFATLGSPATLQDVAEWLGELTSTAEFRTSAQQFSDLHRQLHGEQDGAKRRHLLAQLYPPSPNNA</sequence>
<protein>
    <submittedName>
        <fullName evidence="1">Uncharacterized protein</fullName>
    </submittedName>
</protein>
<proteinExistence type="predicted"/>
<dbReference type="Proteomes" id="UP000632273">
    <property type="component" value="Unassembled WGS sequence"/>
</dbReference>
<name>A0ABQ1UU13_9BACT</name>
<gene>
    <name evidence="1" type="ORF">GCM10011383_43340</name>
</gene>